<keyword evidence="1" id="KW-0732">Signal</keyword>
<dbReference type="STRING" id="56857.A0A200R633"/>
<dbReference type="OrthoDB" id="2019862at2759"/>
<proteinExistence type="predicted"/>
<feature type="signal peptide" evidence="1">
    <location>
        <begin position="1"/>
        <end position="19"/>
    </location>
</feature>
<dbReference type="EMBL" id="MVGT01000437">
    <property type="protein sequence ID" value="OVA18146.1"/>
    <property type="molecule type" value="Genomic_DNA"/>
</dbReference>
<name>A0A200R633_MACCD</name>
<organism evidence="3 4">
    <name type="scientific">Macleaya cordata</name>
    <name type="common">Five-seeded plume-poppy</name>
    <name type="synonym">Bocconia cordata</name>
    <dbReference type="NCBI Taxonomy" id="56857"/>
    <lineage>
        <taxon>Eukaryota</taxon>
        <taxon>Viridiplantae</taxon>
        <taxon>Streptophyta</taxon>
        <taxon>Embryophyta</taxon>
        <taxon>Tracheophyta</taxon>
        <taxon>Spermatophyta</taxon>
        <taxon>Magnoliopsida</taxon>
        <taxon>Ranunculales</taxon>
        <taxon>Papaveraceae</taxon>
        <taxon>Papaveroideae</taxon>
        <taxon>Macleaya</taxon>
    </lineage>
</organism>
<sequence>MGTMVKLMVVLLCFASVSSSIMVMGYRRGEGGRGEEKGETFMLEKSKQVVKTEAGEIRVVKGWNKGKGGQSVIDDHHQRQNAMHIGFISMEPKTLFIPQYVDSSLIMFVRRGDAKIGWIYKDGLVERRLKIGDIYRIPAGSAFYIVNTGKGQRLQIICSIDPSESLGRGVFQSFFIGGGTNPSSVLSGFDHRTLTTAFNVSASQLEEIMTRQQGGPIIYIEGGHEPSRMASFMQLKQQERLKQMDIAEEDDEEQETTGWSWRKLLNSVFMDNKENKGGKTKTVKAPDTYNLYDRKPDFQNNYGWSVALDENDYTPLSHSGVGVYLVNLTAGSMMAPHVNPTATEYGIVLSGAGTIQVVYPNGSLAMNARVEEGDVFWVPRYFPFCQIASRSGPMEFFGFTTSARKNRPQFLVGASSILQTMSGPELAMAFDVSEEKLKSLINAQRESVILPSAPVSEPDEQPEDQVKKEMEMGGMGSLIKNVGSQMIMGFD</sequence>
<gene>
    <name evidence="3" type="ORF">BVC80_1835g562</name>
</gene>
<reference evidence="3 4" key="1">
    <citation type="journal article" date="2017" name="Mol. Plant">
        <title>The Genome of Medicinal Plant Macleaya cordata Provides New Insights into Benzylisoquinoline Alkaloids Metabolism.</title>
        <authorList>
            <person name="Liu X."/>
            <person name="Liu Y."/>
            <person name="Huang P."/>
            <person name="Ma Y."/>
            <person name="Qing Z."/>
            <person name="Tang Q."/>
            <person name="Cao H."/>
            <person name="Cheng P."/>
            <person name="Zheng Y."/>
            <person name="Yuan Z."/>
            <person name="Zhou Y."/>
            <person name="Liu J."/>
            <person name="Tang Z."/>
            <person name="Zhuo Y."/>
            <person name="Zhang Y."/>
            <person name="Yu L."/>
            <person name="Huang J."/>
            <person name="Yang P."/>
            <person name="Peng Q."/>
            <person name="Zhang J."/>
            <person name="Jiang W."/>
            <person name="Zhang Z."/>
            <person name="Lin K."/>
            <person name="Ro D.K."/>
            <person name="Chen X."/>
            <person name="Xiong X."/>
            <person name="Shang Y."/>
            <person name="Huang S."/>
            <person name="Zeng J."/>
        </authorList>
    </citation>
    <scope>NUCLEOTIDE SEQUENCE [LARGE SCALE GENOMIC DNA]</scope>
    <source>
        <strain evidence="4">cv. BLH2017</strain>
        <tissue evidence="3">Root</tissue>
    </source>
</reference>
<evidence type="ECO:0000256" key="1">
    <source>
        <dbReference type="SAM" id="SignalP"/>
    </source>
</evidence>
<dbReference type="SUPFAM" id="SSF51182">
    <property type="entry name" value="RmlC-like cupins"/>
    <property type="match status" value="1"/>
</dbReference>
<dbReference type="InterPro" id="IPR006045">
    <property type="entry name" value="Cupin_1"/>
</dbReference>
<comment type="caution">
    <text evidence="3">The sequence shown here is derived from an EMBL/GenBank/DDBJ whole genome shotgun (WGS) entry which is preliminary data.</text>
</comment>
<dbReference type="FunCoup" id="A0A200R633">
    <property type="interactions" value="247"/>
</dbReference>
<dbReference type="InterPro" id="IPR050253">
    <property type="entry name" value="Seed_Storage-Functional"/>
</dbReference>
<evidence type="ECO:0000313" key="4">
    <source>
        <dbReference type="Proteomes" id="UP000195402"/>
    </source>
</evidence>
<evidence type="ECO:0000259" key="2">
    <source>
        <dbReference type="SMART" id="SM00835"/>
    </source>
</evidence>
<dbReference type="Proteomes" id="UP000195402">
    <property type="component" value="Unassembled WGS sequence"/>
</dbReference>
<keyword evidence="4" id="KW-1185">Reference proteome</keyword>
<feature type="chain" id="PRO_5012103191" evidence="1">
    <location>
        <begin position="20"/>
        <end position="491"/>
    </location>
</feature>
<dbReference type="CDD" id="cd02245">
    <property type="entry name" value="cupin_7S_vicilin-like_C"/>
    <property type="match status" value="1"/>
</dbReference>
<dbReference type="SMART" id="SM00835">
    <property type="entry name" value="Cupin_1"/>
    <property type="match status" value="2"/>
</dbReference>
<dbReference type="OMA" id="DKPMHIG"/>
<feature type="domain" description="Cupin type-1" evidence="2">
    <location>
        <begin position="41"/>
        <end position="206"/>
    </location>
</feature>
<accession>A0A200R633</accession>
<dbReference type="Gene3D" id="2.60.120.10">
    <property type="entry name" value="Jelly Rolls"/>
    <property type="match status" value="2"/>
</dbReference>
<dbReference type="PANTHER" id="PTHR31189:SF2">
    <property type="entry name" value="RMLC-LIKE CUPINS SUPERFAMILY PROTEIN"/>
    <property type="match status" value="1"/>
</dbReference>
<dbReference type="PANTHER" id="PTHR31189">
    <property type="entry name" value="OS03G0336100 PROTEIN-RELATED"/>
    <property type="match status" value="1"/>
</dbReference>
<dbReference type="AlphaFoldDB" id="A0A200R633"/>
<feature type="domain" description="Cupin type-1" evidence="2">
    <location>
        <begin position="289"/>
        <end position="438"/>
    </location>
</feature>
<dbReference type="InParanoid" id="A0A200R633"/>
<evidence type="ECO:0000313" key="3">
    <source>
        <dbReference type="EMBL" id="OVA18146.1"/>
    </source>
</evidence>
<dbReference type="InterPro" id="IPR014710">
    <property type="entry name" value="RmlC-like_jellyroll"/>
</dbReference>
<protein>
    <submittedName>
        <fullName evidence="3">Cupin 1</fullName>
    </submittedName>
</protein>
<dbReference type="CDD" id="cd02244">
    <property type="entry name" value="cupin_7S_vicilin-like_N"/>
    <property type="match status" value="1"/>
</dbReference>
<dbReference type="InterPro" id="IPR011051">
    <property type="entry name" value="RmlC_Cupin_sf"/>
</dbReference>
<dbReference type="Pfam" id="PF00190">
    <property type="entry name" value="Cupin_1"/>
    <property type="match status" value="2"/>
</dbReference>